<dbReference type="AlphaFoldDB" id="A0A165F3D4"/>
<proteinExistence type="predicted"/>
<accession>A0A165F3D4</accession>
<gene>
    <name evidence="2" type="ORF">CALCODRAFT_556088</name>
</gene>
<sequence>MRVLSFLAAALCCGVVLASYLPDSVIRARTPGPSAAPCTPVTPSNCPQTSACGDGLNTGTYMYGDVACYFNVGSTVDVCLYDPNTGLSQGYTSGYLGCCQAYIGTCTSAKKRAVPQSRNLELGLSGLERRDIEDENQPW</sequence>
<dbReference type="Proteomes" id="UP000076842">
    <property type="component" value="Unassembled WGS sequence"/>
</dbReference>
<keyword evidence="3" id="KW-1185">Reference proteome</keyword>
<name>A0A165F3D4_9BASI</name>
<evidence type="ECO:0000256" key="1">
    <source>
        <dbReference type="SAM" id="SignalP"/>
    </source>
</evidence>
<evidence type="ECO:0000313" key="2">
    <source>
        <dbReference type="EMBL" id="KZT56101.1"/>
    </source>
</evidence>
<reference evidence="2 3" key="1">
    <citation type="journal article" date="2016" name="Mol. Biol. Evol.">
        <title>Comparative Genomics of Early-Diverging Mushroom-Forming Fungi Provides Insights into the Origins of Lignocellulose Decay Capabilities.</title>
        <authorList>
            <person name="Nagy L.G."/>
            <person name="Riley R."/>
            <person name="Tritt A."/>
            <person name="Adam C."/>
            <person name="Daum C."/>
            <person name="Floudas D."/>
            <person name="Sun H."/>
            <person name="Yadav J.S."/>
            <person name="Pangilinan J."/>
            <person name="Larsson K.H."/>
            <person name="Matsuura K."/>
            <person name="Barry K."/>
            <person name="Labutti K."/>
            <person name="Kuo R."/>
            <person name="Ohm R.A."/>
            <person name="Bhattacharya S.S."/>
            <person name="Shirouzu T."/>
            <person name="Yoshinaga Y."/>
            <person name="Martin F.M."/>
            <person name="Grigoriev I.V."/>
            <person name="Hibbett D.S."/>
        </authorList>
    </citation>
    <scope>NUCLEOTIDE SEQUENCE [LARGE SCALE GENOMIC DNA]</scope>
    <source>
        <strain evidence="2 3">HHB12733</strain>
    </source>
</reference>
<feature type="signal peptide" evidence="1">
    <location>
        <begin position="1"/>
        <end position="18"/>
    </location>
</feature>
<evidence type="ECO:0000313" key="3">
    <source>
        <dbReference type="Proteomes" id="UP000076842"/>
    </source>
</evidence>
<keyword evidence="1" id="KW-0732">Signal</keyword>
<dbReference type="InParanoid" id="A0A165F3D4"/>
<dbReference type="EMBL" id="KV423983">
    <property type="protein sequence ID" value="KZT56101.1"/>
    <property type="molecule type" value="Genomic_DNA"/>
</dbReference>
<protein>
    <submittedName>
        <fullName evidence="2">Uncharacterized protein</fullName>
    </submittedName>
</protein>
<feature type="chain" id="PRO_5007857541" evidence="1">
    <location>
        <begin position="19"/>
        <end position="139"/>
    </location>
</feature>
<organism evidence="2 3">
    <name type="scientific">Calocera cornea HHB12733</name>
    <dbReference type="NCBI Taxonomy" id="1353952"/>
    <lineage>
        <taxon>Eukaryota</taxon>
        <taxon>Fungi</taxon>
        <taxon>Dikarya</taxon>
        <taxon>Basidiomycota</taxon>
        <taxon>Agaricomycotina</taxon>
        <taxon>Dacrymycetes</taxon>
        <taxon>Dacrymycetales</taxon>
        <taxon>Dacrymycetaceae</taxon>
        <taxon>Calocera</taxon>
    </lineage>
</organism>